<dbReference type="InterPro" id="IPR011009">
    <property type="entry name" value="Kinase-like_dom_sf"/>
</dbReference>
<protein>
    <recommendedName>
        <fullName evidence="2">cGMP-dependent protein kinase</fullName>
        <ecNumber evidence="2">2.7.11.12</ecNumber>
    </recommendedName>
</protein>
<keyword evidence="6" id="KW-0547">Nucleotide-binding</keyword>
<dbReference type="InParanoid" id="B8C8N9"/>
<dbReference type="CDD" id="cd00038">
    <property type="entry name" value="CAP_ED"/>
    <property type="match status" value="1"/>
</dbReference>
<dbReference type="InterPro" id="IPR008271">
    <property type="entry name" value="Ser/Thr_kinase_AS"/>
</dbReference>
<dbReference type="AlphaFoldDB" id="B8C8N9"/>
<dbReference type="OMA" id="CENAISY"/>
<name>B8C8N9_THAPS</name>
<dbReference type="Proteomes" id="UP000001449">
    <property type="component" value="Chromosome 9"/>
</dbReference>
<proteinExistence type="inferred from homology"/>
<reference evidence="15 16" key="1">
    <citation type="journal article" date="2004" name="Science">
        <title>The genome of the diatom Thalassiosira pseudonana: ecology, evolution, and metabolism.</title>
        <authorList>
            <person name="Armbrust E.V."/>
            <person name="Berges J.A."/>
            <person name="Bowler C."/>
            <person name="Green B.R."/>
            <person name="Martinez D."/>
            <person name="Putnam N.H."/>
            <person name="Zhou S."/>
            <person name="Allen A.E."/>
            <person name="Apt K.E."/>
            <person name="Bechner M."/>
            <person name="Brzezinski M.A."/>
            <person name="Chaal B.K."/>
            <person name="Chiovitti A."/>
            <person name="Davis A.K."/>
            <person name="Demarest M.S."/>
            <person name="Detter J.C."/>
            <person name="Glavina T."/>
            <person name="Goodstein D."/>
            <person name="Hadi M.Z."/>
            <person name="Hellsten U."/>
            <person name="Hildebrand M."/>
            <person name="Jenkins B.D."/>
            <person name="Jurka J."/>
            <person name="Kapitonov V.V."/>
            <person name="Kroger N."/>
            <person name="Lau W.W."/>
            <person name="Lane T.W."/>
            <person name="Larimer F.W."/>
            <person name="Lippmeier J.C."/>
            <person name="Lucas S."/>
            <person name="Medina M."/>
            <person name="Montsant A."/>
            <person name="Obornik M."/>
            <person name="Parker M.S."/>
            <person name="Palenik B."/>
            <person name="Pazour G.J."/>
            <person name="Richardson P.M."/>
            <person name="Rynearson T.A."/>
            <person name="Saito M.A."/>
            <person name="Schwartz D.C."/>
            <person name="Thamatrakoln K."/>
            <person name="Valentin K."/>
            <person name="Vardi A."/>
            <person name="Wilkerson F.P."/>
            <person name="Rokhsar D.S."/>
        </authorList>
    </citation>
    <scope>NUCLEOTIDE SEQUENCE [LARGE SCALE GENOMIC DNA]</scope>
    <source>
        <strain evidence="15 16">CCMP1335</strain>
    </source>
</reference>
<dbReference type="GO" id="GO:0005524">
    <property type="term" value="F:ATP binding"/>
    <property type="evidence" value="ECO:0007669"/>
    <property type="project" value="UniProtKB-KW"/>
</dbReference>
<keyword evidence="4" id="KW-0140">cGMP</keyword>
<dbReference type="RefSeq" id="XP_002292542.1">
    <property type="nucleotide sequence ID" value="XM_002292506.1"/>
</dbReference>
<keyword evidence="3" id="KW-0723">Serine/threonine-protein kinase</keyword>
<dbReference type="InterPro" id="IPR000719">
    <property type="entry name" value="Prot_kinase_dom"/>
</dbReference>
<dbReference type="EC" id="2.7.11.12" evidence="2"/>
<feature type="non-terminal residue" evidence="15">
    <location>
        <position position="1"/>
    </location>
</feature>
<dbReference type="HOGENOM" id="CLU_000288_73_2_1"/>
<keyword evidence="9" id="KW-0142">cGMP-binding</keyword>
<dbReference type="InterPro" id="IPR014710">
    <property type="entry name" value="RmlC-like_jellyroll"/>
</dbReference>
<keyword evidence="7" id="KW-0418">Kinase</keyword>
<dbReference type="eggNOG" id="KOG0614">
    <property type="taxonomic scope" value="Eukaryota"/>
</dbReference>
<dbReference type="GO" id="GO:0004692">
    <property type="term" value="F:cGMP-dependent protein kinase activity"/>
    <property type="evidence" value="ECO:0007669"/>
    <property type="project" value="UniProtKB-EC"/>
</dbReference>
<evidence type="ECO:0000256" key="8">
    <source>
        <dbReference type="ARBA" id="ARBA00022840"/>
    </source>
</evidence>
<dbReference type="STRING" id="35128.B8C8N9"/>
<evidence type="ECO:0000313" key="15">
    <source>
        <dbReference type="EMBL" id="EED90517.1"/>
    </source>
</evidence>
<gene>
    <name evidence="15" type="ORF">THAPSDRAFT_12983</name>
</gene>
<dbReference type="PANTHER" id="PTHR24353:SF143">
    <property type="entry name" value="PROTEIN KINASE DOMAIN-CONTAINING PROTEIN"/>
    <property type="match status" value="1"/>
</dbReference>
<dbReference type="InterPro" id="IPR018490">
    <property type="entry name" value="cNMP-bd_dom_sf"/>
</dbReference>
<evidence type="ECO:0000259" key="14">
    <source>
        <dbReference type="PROSITE" id="PS51285"/>
    </source>
</evidence>
<evidence type="ECO:0000256" key="2">
    <source>
        <dbReference type="ARBA" id="ARBA00012428"/>
    </source>
</evidence>
<evidence type="ECO:0000256" key="6">
    <source>
        <dbReference type="ARBA" id="ARBA00022741"/>
    </source>
</evidence>
<evidence type="ECO:0000256" key="1">
    <source>
        <dbReference type="ARBA" id="ARBA00006352"/>
    </source>
</evidence>
<evidence type="ECO:0000256" key="9">
    <source>
        <dbReference type="ARBA" id="ARBA00022992"/>
    </source>
</evidence>
<dbReference type="PROSITE" id="PS50042">
    <property type="entry name" value="CNMP_BINDING_3"/>
    <property type="match status" value="1"/>
</dbReference>
<dbReference type="PANTHER" id="PTHR24353">
    <property type="entry name" value="CYCLIC NUCLEOTIDE-DEPENDENT PROTEIN KINASE"/>
    <property type="match status" value="1"/>
</dbReference>
<evidence type="ECO:0000259" key="13">
    <source>
        <dbReference type="PROSITE" id="PS50042"/>
    </source>
</evidence>
<feature type="domain" description="Protein kinase" evidence="12">
    <location>
        <begin position="180"/>
        <end position="441"/>
    </location>
</feature>
<dbReference type="PROSITE" id="PS00108">
    <property type="entry name" value="PROTEIN_KINASE_ST"/>
    <property type="match status" value="1"/>
</dbReference>
<dbReference type="PaxDb" id="35128-Thaps12983"/>
<evidence type="ECO:0000259" key="12">
    <source>
        <dbReference type="PROSITE" id="PS50011"/>
    </source>
</evidence>
<dbReference type="SMART" id="SM00220">
    <property type="entry name" value="S_TKc"/>
    <property type="match status" value="1"/>
</dbReference>
<dbReference type="EMBL" id="CM000645">
    <property type="protein sequence ID" value="EED90517.1"/>
    <property type="molecule type" value="Genomic_DNA"/>
</dbReference>
<dbReference type="GO" id="GO:0004691">
    <property type="term" value="F:cAMP-dependent protein kinase activity"/>
    <property type="evidence" value="ECO:0000318"/>
    <property type="project" value="GO_Central"/>
</dbReference>
<dbReference type="GeneID" id="7450996"/>
<evidence type="ECO:0000256" key="7">
    <source>
        <dbReference type="ARBA" id="ARBA00022777"/>
    </source>
</evidence>
<evidence type="ECO:0000256" key="10">
    <source>
        <dbReference type="ARBA" id="ARBA00047298"/>
    </source>
</evidence>
<organism evidence="15 16">
    <name type="scientific">Thalassiosira pseudonana</name>
    <name type="common">Marine diatom</name>
    <name type="synonym">Cyclotella nana</name>
    <dbReference type="NCBI Taxonomy" id="35128"/>
    <lineage>
        <taxon>Eukaryota</taxon>
        <taxon>Sar</taxon>
        <taxon>Stramenopiles</taxon>
        <taxon>Ochrophyta</taxon>
        <taxon>Bacillariophyta</taxon>
        <taxon>Coscinodiscophyceae</taxon>
        <taxon>Thalassiosirophycidae</taxon>
        <taxon>Thalassiosirales</taxon>
        <taxon>Thalassiosiraceae</taxon>
        <taxon>Thalassiosira</taxon>
    </lineage>
</organism>
<dbReference type="Pfam" id="PF00069">
    <property type="entry name" value="Pkinase"/>
    <property type="match status" value="1"/>
</dbReference>
<evidence type="ECO:0000256" key="11">
    <source>
        <dbReference type="ARBA" id="ARBA00047462"/>
    </source>
</evidence>
<sequence length="477" mass="53723">LWRIHKVTFRQILALRTMRRDERMRDAIRKIKALKELDGEFINRIADALEVREVEKGEVVYDVGQKADEFYVVGSDGGVMWSSVGGKSVIIGPGEAFGEEAIAKESVVRADSAVAIHHTTLLFMSRDHLNKIIGSLQDAIQLSQDRRLLKSGGVLKKGIKKVGSSDEANAEPRPESLDDLEYHQLFGAGTFGRVWIVSRPNGKTAYALKIQSKRELLDQRQASSAARERSVMAKLDHPFVCKLVNTFQDNACIYMLLQLVQGGELLNLIQGGEMYGGLPESAAKFYAAGILEGLTYMHRRHIIYRDLKPENVLLDSDGYAVIVDLGFAKVVNDKTYTFCGTPLYLAPEIVLSRGHDRAVDYWSLGCLIYEMLFASTPFYERGIDQKGLFKNIVRGKWKLPDSSKLSKHAIDLIYGMLQRKPTERLGCLAGGYRDIKHHPWMQEVNFVKLVKKQIKAPWTPQISDPLDISNFENFESD</sequence>
<dbReference type="Pfam" id="PF00027">
    <property type="entry name" value="cNMP_binding"/>
    <property type="match status" value="1"/>
</dbReference>
<dbReference type="GO" id="GO:0005952">
    <property type="term" value="C:cAMP-dependent protein kinase complex"/>
    <property type="evidence" value="ECO:0000318"/>
    <property type="project" value="GO_Central"/>
</dbReference>
<dbReference type="PROSITE" id="PS50011">
    <property type="entry name" value="PROTEIN_KINASE_DOM"/>
    <property type="match status" value="1"/>
</dbReference>
<reference evidence="15 16" key="2">
    <citation type="journal article" date="2008" name="Nature">
        <title>The Phaeodactylum genome reveals the evolutionary history of diatom genomes.</title>
        <authorList>
            <person name="Bowler C."/>
            <person name="Allen A.E."/>
            <person name="Badger J.H."/>
            <person name="Grimwood J."/>
            <person name="Jabbari K."/>
            <person name="Kuo A."/>
            <person name="Maheswari U."/>
            <person name="Martens C."/>
            <person name="Maumus F."/>
            <person name="Otillar R.P."/>
            <person name="Rayko E."/>
            <person name="Salamov A."/>
            <person name="Vandepoele K."/>
            <person name="Beszteri B."/>
            <person name="Gruber A."/>
            <person name="Heijde M."/>
            <person name="Katinka M."/>
            <person name="Mock T."/>
            <person name="Valentin K."/>
            <person name="Verret F."/>
            <person name="Berges J.A."/>
            <person name="Brownlee C."/>
            <person name="Cadoret J.P."/>
            <person name="Chiovitti A."/>
            <person name="Choi C.J."/>
            <person name="Coesel S."/>
            <person name="De Martino A."/>
            <person name="Detter J.C."/>
            <person name="Durkin C."/>
            <person name="Falciatore A."/>
            <person name="Fournet J."/>
            <person name="Haruta M."/>
            <person name="Huysman M.J."/>
            <person name="Jenkins B.D."/>
            <person name="Jiroutova K."/>
            <person name="Jorgensen R.E."/>
            <person name="Joubert Y."/>
            <person name="Kaplan A."/>
            <person name="Kroger N."/>
            <person name="Kroth P.G."/>
            <person name="La Roche J."/>
            <person name="Lindquist E."/>
            <person name="Lommer M."/>
            <person name="Martin-Jezequel V."/>
            <person name="Lopez P.J."/>
            <person name="Lucas S."/>
            <person name="Mangogna M."/>
            <person name="McGinnis K."/>
            <person name="Medlin L.K."/>
            <person name="Montsant A."/>
            <person name="Oudot-Le Secq M.P."/>
            <person name="Napoli C."/>
            <person name="Obornik M."/>
            <person name="Parker M.S."/>
            <person name="Petit J.L."/>
            <person name="Porcel B.M."/>
            <person name="Poulsen N."/>
            <person name="Robison M."/>
            <person name="Rychlewski L."/>
            <person name="Rynearson T.A."/>
            <person name="Schmutz J."/>
            <person name="Shapiro H."/>
            <person name="Siaut M."/>
            <person name="Stanley M."/>
            <person name="Sussman M.R."/>
            <person name="Taylor A.R."/>
            <person name="Vardi A."/>
            <person name="von Dassow P."/>
            <person name="Vyverman W."/>
            <person name="Willis A."/>
            <person name="Wyrwicz L.S."/>
            <person name="Rokhsar D.S."/>
            <person name="Weissenbach J."/>
            <person name="Armbrust E.V."/>
            <person name="Green B.R."/>
            <person name="Van de Peer Y."/>
            <person name="Grigoriev I.V."/>
        </authorList>
    </citation>
    <scope>NUCLEOTIDE SEQUENCE [LARGE SCALE GENOMIC DNA]</scope>
    <source>
        <strain evidence="15 16">CCMP1335</strain>
    </source>
</reference>
<comment type="similarity">
    <text evidence="1">Belongs to the protein kinase superfamily. AGC Ser/Thr protein kinase family. cGMP subfamily.</text>
</comment>
<dbReference type="SUPFAM" id="SSF51206">
    <property type="entry name" value="cAMP-binding domain-like"/>
    <property type="match status" value="1"/>
</dbReference>
<dbReference type="SMART" id="SM00100">
    <property type="entry name" value="cNMP"/>
    <property type="match status" value="1"/>
</dbReference>
<dbReference type="Gene3D" id="2.60.120.10">
    <property type="entry name" value="Jelly Rolls"/>
    <property type="match status" value="1"/>
</dbReference>
<evidence type="ECO:0000256" key="5">
    <source>
        <dbReference type="ARBA" id="ARBA00022679"/>
    </source>
</evidence>
<dbReference type="GO" id="GO:0007189">
    <property type="term" value="P:adenylate cyclase-activating G protein-coupled receptor signaling pathway"/>
    <property type="evidence" value="ECO:0000318"/>
    <property type="project" value="GO_Central"/>
</dbReference>
<feature type="non-terminal residue" evidence="15">
    <location>
        <position position="477"/>
    </location>
</feature>
<feature type="domain" description="AGC-kinase C-terminal" evidence="14">
    <location>
        <begin position="442"/>
        <end position="477"/>
    </location>
</feature>
<dbReference type="PROSITE" id="PS51285">
    <property type="entry name" value="AGC_KINASE_CTER"/>
    <property type="match status" value="1"/>
</dbReference>
<evidence type="ECO:0000313" key="16">
    <source>
        <dbReference type="Proteomes" id="UP000001449"/>
    </source>
</evidence>
<accession>B8C8N9</accession>
<dbReference type="InterPro" id="IPR000961">
    <property type="entry name" value="AGC-kinase_C"/>
</dbReference>
<dbReference type="KEGG" id="tps:THAPSDRAFT_12983"/>
<keyword evidence="16" id="KW-1185">Reference proteome</keyword>
<feature type="domain" description="Cyclic nucleotide-binding" evidence="13">
    <location>
        <begin position="33"/>
        <end position="134"/>
    </location>
</feature>
<keyword evidence="5" id="KW-0808">Transferase</keyword>
<dbReference type="FunFam" id="1.10.510.10:FF:000210">
    <property type="entry name" value="Non-specific serine/threonine protein kinase"/>
    <property type="match status" value="1"/>
</dbReference>
<comment type="catalytic activity">
    <reaction evidence="10">
        <text>L-threonyl-[protein] + ATP = O-phospho-L-threonyl-[protein] + ADP + H(+)</text>
        <dbReference type="Rhea" id="RHEA:46608"/>
        <dbReference type="Rhea" id="RHEA-COMP:11060"/>
        <dbReference type="Rhea" id="RHEA-COMP:11605"/>
        <dbReference type="ChEBI" id="CHEBI:15378"/>
        <dbReference type="ChEBI" id="CHEBI:30013"/>
        <dbReference type="ChEBI" id="CHEBI:30616"/>
        <dbReference type="ChEBI" id="CHEBI:61977"/>
        <dbReference type="ChEBI" id="CHEBI:456216"/>
        <dbReference type="EC" id="2.7.11.12"/>
    </reaction>
</comment>
<dbReference type="GO" id="GO:0030553">
    <property type="term" value="F:cGMP binding"/>
    <property type="evidence" value="ECO:0007669"/>
    <property type="project" value="UniProtKB-KW"/>
</dbReference>
<keyword evidence="8" id="KW-0067">ATP-binding</keyword>
<dbReference type="Gene3D" id="3.30.200.20">
    <property type="entry name" value="Phosphorylase Kinase, domain 1"/>
    <property type="match status" value="1"/>
</dbReference>
<dbReference type="SUPFAM" id="SSF56112">
    <property type="entry name" value="Protein kinase-like (PK-like)"/>
    <property type="match status" value="1"/>
</dbReference>
<dbReference type="Gene3D" id="1.10.510.10">
    <property type="entry name" value="Transferase(Phosphotransferase) domain 1"/>
    <property type="match status" value="1"/>
</dbReference>
<comment type="catalytic activity">
    <reaction evidence="11">
        <text>L-seryl-[protein] + ATP = O-phospho-L-seryl-[protein] + ADP + H(+)</text>
        <dbReference type="Rhea" id="RHEA:17989"/>
        <dbReference type="Rhea" id="RHEA-COMP:9863"/>
        <dbReference type="Rhea" id="RHEA-COMP:11604"/>
        <dbReference type="ChEBI" id="CHEBI:15378"/>
        <dbReference type="ChEBI" id="CHEBI:29999"/>
        <dbReference type="ChEBI" id="CHEBI:30616"/>
        <dbReference type="ChEBI" id="CHEBI:83421"/>
        <dbReference type="ChEBI" id="CHEBI:456216"/>
        <dbReference type="EC" id="2.7.11.12"/>
    </reaction>
</comment>
<dbReference type="InterPro" id="IPR000595">
    <property type="entry name" value="cNMP-bd_dom"/>
</dbReference>
<evidence type="ECO:0000256" key="3">
    <source>
        <dbReference type="ARBA" id="ARBA00022527"/>
    </source>
</evidence>
<evidence type="ECO:0000256" key="4">
    <source>
        <dbReference type="ARBA" id="ARBA00022535"/>
    </source>
</evidence>